<dbReference type="InterPro" id="IPR034694">
    <property type="entry name" value="HPF_long/plastid"/>
</dbReference>
<feature type="compositionally biased region" description="Low complexity" evidence="4">
    <location>
        <begin position="154"/>
        <end position="167"/>
    </location>
</feature>
<dbReference type="EMBL" id="FNSA01000003">
    <property type="protein sequence ID" value="SED23977.1"/>
    <property type="molecule type" value="Genomic_DNA"/>
</dbReference>
<dbReference type="InterPro" id="IPR050574">
    <property type="entry name" value="HPF/YfiA_ribosome-assoc"/>
</dbReference>
<accession>A0A1H4Z1Z1</accession>
<comment type="subcellular location">
    <subcellularLocation>
        <location evidence="3">Cytoplasm</location>
    </subcellularLocation>
</comment>
<protein>
    <recommendedName>
        <fullName evidence="3">Ribosome hibernation promoting factor</fullName>
        <shortName evidence="3">HPF</shortName>
    </recommendedName>
</protein>
<dbReference type="Proteomes" id="UP000182241">
    <property type="component" value="Unassembled WGS sequence"/>
</dbReference>
<name>A0A1H4Z1Z1_TSUTY</name>
<dbReference type="Pfam" id="PF02482">
    <property type="entry name" value="Ribosomal_S30AE"/>
    <property type="match status" value="1"/>
</dbReference>
<dbReference type="AlphaFoldDB" id="A0A1H4Z1Z1"/>
<dbReference type="GO" id="GO:0043024">
    <property type="term" value="F:ribosomal small subunit binding"/>
    <property type="evidence" value="ECO:0007669"/>
    <property type="project" value="TreeGrafter"/>
</dbReference>
<sequence length="241" mass="27041">MTLLSPRDTNRAHATPNVEVDPFREPSHVTDERDKDYLTPNAPVAIDGRNVEVPEHFRVYLGDKLARLEKFRTTITLFEVSLFHEPNPRQSKQCQRLELTVRGKGGVARAEAAAENFYAAFETALSRLQSRLRKASDRKKVHYGNRTPVSVAEATAPSALPDAPAASEADDDPYAALVEDHLPGQIVRIKDHPGTPMTVDDALSQMELVGHDFFLFFDKEAEKPSVVYRRKAFDYGLLRLT</sequence>
<keyword evidence="1 3" id="KW-0963">Cytoplasm</keyword>
<dbReference type="RefSeq" id="WP_068522205.1">
    <property type="nucleotide sequence ID" value="NZ_CBDRGN010000007.1"/>
</dbReference>
<feature type="domain" description="Sigma 54 modulation/S30EA ribosomal protein C-terminal" evidence="5">
    <location>
        <begin position="184"/>
        <end position="237"/>
    </location>
</feature>
<dbReference type="InterPro" id="IPR036567">
    <property type="entry name" value="RHF-like"/>
</dbReference>
<dbReference type="PANTHER" id="PTHR33231">
    <property type="entry name" value="30S RIBOSOMAL PROTEIN"/>
    <property type="match status" value="1"/>
</dbReference>
<gene>
    <name evidence="3" type="primary">hpf</name>
    <name evidence="6" type="ORF">SAMN04489793_4394</name>
</gene>
<keyword evidence="2 3" id="KW-0810">Translation regulation</keyword>
<evidence type="ECO:0000313" key="6">
    <source>
        <dbReference type="EMBL" id="SED23977.1"/>
    </source>
</evidence>
<comment type="function">
    <text evidence="3">Required for dimerization of active 70S ribosomes into 100S ribosomes in stationary phase; 100S ribosomes are translationally inactive and sometimes present during exponential growth.</text>
</comment>
<reference evidence="7" key="1">
    <citation type="submission" date="2016-10" db="EMBL/GenBank/DDBJ databases">
        <authorList>
            <person name="Varghese N."/>
            <person name="Submissions S."/>
        </authorList>
    </citation>
    <scope>NUCLEOTIDE SEQUENCE [LARGE SCALE GENOMIC DNA]</scope>
    <source>
        <strain evidence="7">DSM 44234</strain>
    </source>
</reference>
<feature type="region of interest" description="Disordered" evidence="4">
    <location>
        <begin position="146"/>
        <end position="169"/>
    </location>
</feature>
<feature type="region of interest" description="Disordered" evidence="4">
    <location>
        <begin position="1"/>
        <end position="35"/>
    </location>
</feature>
<dbReference type="HAMAP" id="MF_00839">
    <property type="entry name" value="HPF"/>
    <property type="match status" value="1"/>
</dbReference>
<organism evidence="6 7">
    <name type="scientific">Tsukamurella tyrosinosolvens</name>
    <dbReference type="NCBI Taxonomy" id="57704"/>
    <lineage>
        <taxon>Bacteria</taxon>
        <taxon>Bacillati</taxon>
        <taxon>Actinomycetota</taxon>
        <taxon>Actinomycetes</taxon>
        <taxon>Mycobacteriales</taxon>
        <taxon>Tsukamurellaceae</taxon>
        <taxon>Tsukamurella</taxon>
    </lineage>
</organism>
<dbReference type="KEGG" id="tsm:ASU32_17670"/>
<dbReference type="CDD" id="cd00552">
    <property type="entry name" value="RaiA"/>
    <property type="match status" value="1"/>
</dbReference>
<evidence type="ECO:0000256" key="1">
    <source>
        <dbReference type="ARBA" id="ARBA00022490"/>
    </source>
</evidence>
<dbReference type="FunFam" id="3.30.505.50:FF:000002">
    <property type="entry name" value="Ribosome hibernation promoting factor"/>
    <property type="match status" value="1"/>
</dbReference>
<dbReference type="InterPro" id="IPR038416">
    <property type="entry name" value="Ribosom_S30AE_C_sf"/>
</dbReference>
<dbReference type="InterPro" id="IPR003489">
    <property type="entry name" value="RHF/RaiA"/>
</dbReference>
<comment type="subunit">
    <text evidence="3">Interacts with 100S ribosomes.</text>
</comment>
<dbReference type="STRING" id="57704.SAMN04489793_4394"/>
<feature type="compositionally biased region" description="Basic and acidic residues" evidence="4">
    <location>
        <begin position="21"/>
        <end position="35"/>
    </location>
</feature>
<dbReference type="Gene3D" id="3.30.160.100">
    <property type="entry name" value="Ribosome hibernation promotion factor-like"/>
    <property type="match status" value="1"/>
</dbReference>
<dbReference type="SUPFAM" id="SSF69754">
    <property type="entry name" value="Ribosome binding protein Y (YfiA homologue)"/>
    <property type="match status" value="1"/>
</dbReference>
<dbReference type="Gene3D" id="3.30.505.50">
    <property type="entry name" value="Sigma 54 modulation/S30EA ribosomal protein, C-terminal domain"/>
    <property type="match status" value="1"/>
</dbReference>
<evidence type="ECO:0000259" key="5">
    <source>
        <dbReference type="Pfam" id="PF16321"/>
    </source>
</evidence>
<keyword evidence="7" id="KW-1185">Reference proteome</keyword>
<dbReference type="NCBIfam" id="TIGR00741">
    <property type="entry name" value="yfiA"/>
    <property type="match status" value="1"/>
</dbReference>
<dbReference type="Pfam" id="PF16321">
    <property type="entry name" value="Ribosom_S30AE_C"/>
    <property type="match status" value="1"/>
</dbReference>
<evidence type="ECO:0000256" key="2">
    <source>
        <dbReference type="ARBA" id="ARBA00022845"/>
    </source>
</evidence>
<dbReference type="GO" id="GO:0045900">
    <property type="term" value="P:negative regulation of translational elongation"/>
    <property type="evidence" value="ECO:0007669"/>
    <property type="project" value="TreeGrafter"/>
</dbReference>
<evidence type="ECO:0000313" key="7">
    <source>
        <dbReference type="Proteomes" id="UP000182241"/>
    </source>
</evidence>
<comment type="similarity">
    <text evidence="3">Belongs to the HPF/YfiA ribosome-associated protein family. Long HPF subfamily.</text>
</comment>
<dbReference type="GO" id="GO:0022627">
    <property type="term" value="C:cytosolic small ribosomal subunit"/>
    <property type="evidence" value="ECO:0007669"/>
    <property type="project" value="TreeGrafter"/>
</dbReference>
<evidence type="ECO:0000256" key="4">
    <source>
        <dbReference type="SAM" id="MobiDB-lite"/>
    </source>
</evidence>
<proteinExistence type="inferred from homology"/>
<dbReference type="GeneID" id="300997353"/>
<dbReference type="InterPro" id="IPR032528">
    <property type="entry name" value="Ribosom_S30AE_C"/>
</dbReference>
<dbReference type="OrthoDB" id="9794975at2"/>
<evidence type="ECO:0000256" key="3">
    <source>
        <dbReference type="HAMAP-Rule" id="MF_00839"/>
    </source>
</evidence>
<dbReference type="PANTHER" id="PTHR33231:SF1">
    <property type="entry name" value="30S RIBOSOMAL PROTEIN"/>
    <property type="match status" value="1"/>
</dbReference>